<gene>
    <name evidence="1" type="ORF">UW63_C0017G0017</name>
</gene>
<sequence>MNFPSFFAKLSPVKRESFFSLFKKYPDLIIPTIDRVERKIEAVKQKDTKKLEAIFLEEKQMIQNITDRLDQEAVKHKIKKDIS</sequence>
<dbReference type="EMBL" id="LCJB01000017">
    <property type="protein sequence ID" value="KKT71417.1"/>
    <property type="molecule type" value="Genomic_DNA"/>
</dbReference>
<name>A0A0G1LRI0_9BACT</name>
<comment type="caution">
    <text evidence="1">The sequence shown here is derived from an EMBL/GenBank/DDBJ whole genome shotgun (WGS) entry which is preliminary data.</text>
</comment>
<protein>
    <submittedName>
        <fullName evidence="1">Uncharacterized protein</fullName>
    </submittedName>
</protein>
<proteinExistence type="predicted"/>
<organism evidence="1 2">
    <name type="scientific">Candidatus Uhrbacteria bacterium GW2011_GWF2_44_350</name>
    <dbReference type="NCBI Taxonomy" id="1619000"/>
    <lineage>
        <taxon>Bacteria</taxon>
        <taxon>Candidatus Uhriibacteriota</taxon>
    </lineage>
</organism>
<evidence type="ECO:0000313" key="1">
    <source>
        <dbReference type="EMBL" id="KKT71417.1"/>
    </source>
</evidence>
<reference evidence="1 2" key="1">
    <citation type="journal article" date="2015" name="Nature">
        <title>rRNA introns, odd ribosomes, and small enigmatic genomes across a large radiation of phyla.</title>
        <authorList>
            <person name="Brown C.T."/>
            <person name="Hug L.A."/>
            <person name="Thomas B.C."/>
            <person name="Sharon I."/>
            <person name="Castelle C.J."/>
            <person name="Singh A."/>
            <person name="Wilkins M.J."/>
            <person name="Williams K.H."/>
            <person name="Banfield J.F."/>
        </authorList>
    </citation>
    <scope>NUCLEOTIDE SEQUENCE [LARGE SCALE GENOMIC DNA]</scope>
</reference>
<evidence type="ECO:0000313" key="2">
    <source>
        <dbReference type="Proteomes" id="UP000034154"/>
    </source>
</evidence>
<dbReference type="Proteomes" id="UP000034154">
    <property type="component" value="Unassembled WGS sequence"/>
</dbReference>
<accession>A0A0G1LRI0</accession>
<dbReference type="AlphaFoldDB" id="A0A0G1LRI0"/>